<dbReference type="GO" id="GO:0005886">
    <property type="term" value="C:plasma membrane"/>
    <property type="evidence" value="ECO:0007669"/>
    <property type="project" value="UniProtKB-SubCell"/>
</dbReference>
<dbReference type="PROSITE" id="PS50004">
    <property type="entry name" value="C2"/>
    <property type="match status" value="1"/>
</dbReference>
<dbReference type="PANTHER" id="PTHR45933">
    <property type="entry name" value="PROTEIN C2-DOMAIN ABA-RELATED 4"/>
    <property type="match status" value="1"/>
</dbReference>
<dbReference type="InterPro" id="IPR044562">
    <property type="entry name" value="CAR1-11"/>
</dbReference>
<dbReference type="SUPFAM" id="SSF49562">
    <property type="entry name" value="C2 domain (Calcium/lipid-binding domain, CaLB)"/>
    <property type="match status" value="1"/>
</dbReference>
<keyword evidence="14" id="KW-1185">Reference proteome</keyword>
<dbReference type="STRING" id="337451.A0A3S3MZJ2"/>
<evidence type="ECO:0000256" key="2">
    <source>
        <dbReference type="ARBA" id="ARBA00004236"/>
    </source>
</evidence>
<dbReference type="InterPro" id="IPR035892">
    <property type="entry name" value="C2_domain_sf"/>
</dbReference>
<keyword evidence="8" id="KW-0446">Lipid-binding</keyword>
<evidence type="ECO:0000256" key="6">
    <source>
        <dbReference type="ARBA" id="ARBA00022723"/>
    </source>
</evidence>
<reference evidence="13 14" key="1">
    <citation type="journal article" date="2019" name="Nat. Plants">
        <title>Stout camphor tree genome fills gaps in understanding of flowering plant genome evolution.</title>
        <authorList>
            <person name="Chaw S.M."/>
            <person name="Liu Y.C."/>
            <person name="Wu Y.W."/>
            <person name="Wang H.Y."/>
            <person name="Lin C.I."/>
            <person name="Wu C.S."/>
            <person name="Ke H.M."/>
            <person name="Chang L.Y."/>
            <person name="Hsu C.Y."/>
            <person name="Yang H.T."/>
            <person name="Sudianto E."/>
            <person name="Hsu M.H."/>
            <person name="Wu K.P."/>
            <person name="Wang L.N."/>
            <person name="Leebens-Mack J.H."/>
            <person name="Tsai I.J."/>
        </authorList>
    </citation>
    <scope>NUCLEOTIDE SEQUENCE [LARGE SCALE GENOMIC DNA]</scope>
    <source>
        <strain evidence="14">cv. Chaw 1501</strain>
        <tissue evidence="13">Young leaves</tissue>
    </source>
</reference>
<comment type="subcellular location">
    <subcellularLocation>
        <location evidence="2">Cell membrane</location>
    </subcellularLocation>
    <subcellularLocation>
        <location evidence="1">Nucleus</location>
    </subcellularLocation>
</comment>
<dbReference type="GO" id="GO:0005096">
    <property type="term" value="F:GTPase activator activity"/>
    <property type="evidence" value="ECO:0007669"/>
    <property type="project" value="UniProtKB-KW"/>
</dbReference>
<keyword evidence="5" id="KW-0938">Abscisic acid signaling pathway</keyword>
<evidence type="ECO:0000256" key="3">
    <source>
        <dbReference type="ARBA" id="ARBA00022468"/>
    </source>
</evidence>
<keyword evidence="6" id="KW-0479">Metal-binding</keyword>
<evidence type="ECO:0000256" key="5">
    <source>
        <dbReference type="ARBA" id="ARBA00022682"/>
    </source>
</evidence>
<sequence>MASSGSSSLDHLLGLVRVRVVRGVNLAVRDVRSSDPYVVVKLGKQKMKTRVIRKCVNPEWNEDLTFSIDDPTLPMKLRVYDHDTFTQDDTMGDAEFDIRPFVEAARMPLDGTPDGAVLSKLEPCRQNCIAEESSIIWSDGKVIQNICLRLRNVECGEVELHLQWIDLPGSRVF</sequence>
<keyword evidence="4" id="KW-1003">Cell membrane</keyword>
<comment type="similarity">
    <text evidence="11">Belongs to the plant CAR protein family.</text>
</comment>
<keyword evidence="9" id="KW-0472">Membrane</keyword>
<evidence type="ECO:0000313" key="14">
    <source>
        <dbReference type="Proteomes" id="UP000283530"/>
    </source>
</evidence>
<name>A0A3S3MZJ2_9MAGN</name>
<dbReference type="GO" id="GO:0008289">
    <property type="term" value="F:lipid binding"/>
    <property type="evidence" value="ECO:0007669"/>
    <property type="project" value="UniProtKB-KW"/>
</dbReference>
<evidence type="ECO:0000313" key="13">
    <source>
        <dbReference type="EMBL" id="RWR82523.1"/>
    </source>
</evidence>
<dbReference type="InterPro" id="IPR000008">
    <property type="entry name" value="C2_dom"/>
</dbReference>
<evidence type="ECO:0000256" key="8">
    <source>
        <dbReference type="ARBA" id="ARBA00023121"/>
    </source>
</evidence>
<evidence type="ECO:0000256" key="11">
    <source>
        <dbReference type="ARBA" id="ARBA00024037"/>
    </source>
</evidence>
<dbReference type="OrthoDB" id="73919at2759"/>
<dbReference type="CDD" id="cd04038">
    <property type="entry name" value="C2_ArfGAP"/>
    <property type="match status" value="1"/>
</dbReference>
<keyword evidence="10" id="KW-0539">Nucleus</keyword>
<evidence type="ECO:0000256" key="9">
    <source>
        <dbReference type="ARBA" id="ARBA00023136"/>
    </source>
</evidence>
<dbReference type="AlphaFoldDB" id="A0A3S3MZJ2"/>
<dbReference type="SMART" id="SM00239">
    <property type="entry name" value="C2"/>
    <property type="match status" value="1"/>
</dbReference>
<gene>
    <name evidence="13" type="ORF">CKAN_01124400</name>
</gene>
<evidence type="ECO:0000259" key="12">
    <source>
        <dbReference type="PROSITE" id="PS50004"/>
    </source>
</evidence>
<keyword evidence="3" id="KW-0343">GTPase activation</keyword>
<organism evidence="13 14">
    <name type="scientific">Cinnamomum micranthum f. kanehirae</name>
    <dbReference type="NCBI Taxonomy" id="337451"/>
    <lineage>
        <taxon>Eukaryota</taxon>
        <taxon>Viridiplantae</taxon>
        <taxon>Streptophyta</taxon>
        <taxon>Embryophyta</taxon>
        <taxon>Tracheophyta</taxon>
        <taxon>Spermatophyta</taxon>
        <taxon>Magnoliopsida</taxon>
        <taxon>Magnoliidae</taxon>
        <taxon>Laurales</taxon>
        <taxon>Lauraceae</taxon>
        <taxon>Cinnamomum</taxon>
    </lineage>
</organism>
<dbReference type="GO" id="GO:0005634">
    <property type="term" value="C:nucleus"/>
    <property type="evidence" value="ECO:0007669"/>
    <property type="project" value="UniProtKB-SubCell"/>
</dbReference>
<feature type="domain" description="C2" evidence="12">
    <location>
        <begin position="1"/>
        <end position="111"/>
    </location>
</feature>
<evidence type="ECO:0000256" key="10">
    <source>
        <dbReference type="ARBA" id="ARBA00023242"/>
    </source>
</evidence>
<dbReference type="Proteomes" id="UP000283530">
    <property type="component" value="Unassembled WGS sequence"/>
</dbReference>
<protein>
    <submittedName>
        <fullName evidence="13">Protein C2-DOMAIN ABA-RELATED 4-like protein</fullName>
    </submittedName>
</protein>
<dbReference type="GO" id="GO:0009738">
    <property type="term" value="P:abscisic acid-activated signaling pathway"/>
    <property type="evidence" value="ECO:0007669"/>
    <property type="project" value="UniProtKB-KW"/>
</dbReference>
<dbReference type="Gene3D" id="2.60.40.150">
    <property type="entry name" value="C2 domain"/>
    <property type="match status" value="1"/>
</dbReference>
<dbReference type="EMBL" id="QPKB01000004">
    <property type="protein sequence ID" value="RWR82523.1"/>
    <property type="molecule type" value="Genomic_DNA"/>
</dbReference>
<keyword evidence="7" id="KW-0106">Calcium</keyword>
<dbReference type="PANTHER" id="PTHR45933:SF5">
    <property type="entry name" value="PROTEIN C2-DOMAIN ABA-RELATED 4"/>
    <property type="match status" value="1"/>
</dbReference>
<dbReference type="GO" id="GO:0046872">
    <property type="term" value="F:metal ion binding"/>
    <property type="evidence" value="ECO:0007669"/>
    <property type="project" value="UniProtKB-KW"/>
</dbReference>
<dbReference type="Pfam" id="PF00168">
    <property type="entry name" value="C2"/>
    <property type="match status" value="1"/>
</dbReference>
<evidence type="ECO:0000256" key="7">
    <source>
        <dbReference type="ARBA" id="ARBA00022837"/>
    </source>
</evidence>
<accession>A0A3S3MZJ2</accession>
<evidence type="ECO:0000256" key="4">
    <source>
        <dbReference type="ARBA" id="ARBA00022475"/>
    </source>
</evidence>
<evidence type="ECO:0000256" key="1">
    <source>
        <dbReference type="ARBA" id="ARBA00004123"/>
    </source>
</evidence>
<dbReference type="PRINTS" id="PR00360">
    <property type="entry name" value="C2DOMAIN"/>
</dbReference>
<proteinExistence type="inferred from homology"/>
<comment type="caution">
    <text evidence="13">The sequence shown here is derived from an EMBL/GenBank/DDBJ whole genome shotgun (WGS) entry which is preliminary data.</text>
</comment>